<dbReference type="SUPFAM" id="SSF101116">
    <property type="entry name" value="Flagellar export chaperone FliS"/>
    <property type="match status" value="1"/>
</dbReference>
<dbReference type="GO" id="GO:0044780">
    <property type="term" value="P:bacterial-type flagellum assembly"/>
    <property type="evidence" value="ECO:0007669"/>
    <property type="project" value="InterPro"/>
</dbReference>
<dbReference type="GO" id="GO:0005829">
    <property type="term" value="C:cytosol"/>
    <property type="evidence" value="ECO:0007669"/>
    <property type="project" value="UniProtKB-SubCell"/>
</dbReference>
<keyword evidence="7" id="KW-0969">Cilium</keyword>
<dbReference type="AlphaFoldDB" id="A0A545TDM2"/>
<accession>A0A545TDM2</accession>
<dbReference type="Gene3D" id="1.20.120.340">
    <property type="entry name" value="Flagellar protein FliS"/>
    <property type="match status" value="1"/>
</dbReference>
<evidence type="ECO:0000313" key="8">
    <source>
        <dbReference type="Proteomes" id="UP000317839"/>
    </source>
</evidence>
<organism evidence="7 8">
    <name type="scientific">Aliikangiella marina</name>
    <dbReference type="NCBI Taxonomy" id="1712262"/>
    <lineage>
        <taxon>Bacteria</taxon>
        <taxon>Pseudomonadati</taxon>
        <taxon>Pseudomonadota</taxon>
        <taxon>Gammaproteobacteria</taxon>
        <taxon>Oceanospirillales</taxon>
        <taxon>Pleioneaceae</taxon>
        <taxon>Aliikangiella</taxon>
    </lineage>
</organism>
<keyword evidence="4 6" id="KW-1005">Bacterial flagellum biogenesis</keyword>
<dbReference type="RefSeq" id="WP_142941931.1">
    <property type="nucleotide sequence ID" value="NZ_VIKR01000002.1"/>
</dbReference>
<keyword evidence="5" id="KW-0143">Chaperone</keyword>
<keyword evidence="7" id="KW-0966">Cell projection</keyword>
<comment type="subcellular location">
    <subcellularLocation>
        <location evidence="1 6">Cytoplasm</location>
        <location evidence="1 6">Cytosol</location>
    </subcellularLocation>
</comment>
<dbReference type="NCBIfam" id="TIGR00208">
    <property type="entry name" value="fliS"/>
    <property type="match status" value="1"/>
</dbReference>
<evidence type="ECO:0000256" key="3">
    <source>
        <dbReference type="ARBA" id="ARBA00022490"/>
    </source>
</evidence>
<dbReference type="PIRSF" id="PIRSF039090">
    <property type="entry name" value="Flis"/>
    <property type="match status" value="1"/>
</dbReference>
<gene>
    <name evidence="7" type="primary">fliS</name>
    <name evidence="7" type="ORF">FLL45_10300</name>
</gene>
<evidence type="ECO:0000313" key="7">
    <source>
        <dbReference type="EMBL" id="TQV75315.1"/>
    </source>
</evidence>
<dbReference type="Proteomes" id="UP000317839">
    <property type="component" value="Unassembled WGS sequence"/>
</dbReference>
<evidence type="ECO:0000256" key="1">
    <source>
        <dbReference type="ARBA" id="ARBA00004514"/>
    </source>
</evidence>
<keyword evidence="8" id="KW-1185">Reference proteome</keyword>
<dbReference type="CDD" id="cd16098">
    <property type="entry name" value="FliS"/>
    <property type="match status" value="1"/>
</dbReference>
<proteinExistence type="inferred from homology"/>
<dbReference type="GO" id="GO:0071973">
    <property type="term" value="P:bacterial-type flagellum-dependent cell motility"/>
    <property type="evidence" value="ECO:0007669"/>
    <property type="project" value="TreeGrafter"/>
</dbReference>
<sequence length="140" mass="15978">MSLHGLKQYQSTSTQSGIFEASPHRLIQMLFEGALEKIAKAKGFMQRNKIEEKGHHINWAIKIIAGLQNSLNMEQGGDLSEKLYRLYDYMIDTLMQAHAENSIEKLDEVTLLLKEVKSGWDGIEEEVRQMTNQQARSNLA</sequence>
<dbReference type="PANTHER" id="PTHR34773">
    <property type="entry name" value="FLAGELLAR SECRETION CHAPERONE FLIS"/>
    <property type="match status" value="1"/>
</dbReference>
<comment type="similarity">
    <text evidence="2 6">Belongs to the FliS family.</text>
</comment>
<name>A0A545TDM2_9GAMM</name>
<evidence type="ECO:0000256" key="4">
    <source>
        <dbReference type="ARBA" id="ARBA00022795"/>
    </source>
</evidence>
<protein>
    <recommendedName>
        <fullName evidence="6">Flagellar secretion chaperone FliS</fullName>
    </recommendedName>
</protein>
<dbReference type="Pfam" id="PF02561">
    <property type="entry name" value="FliS"/>
    <property type="match status" value="1"/>
</dbReference>
<evidence type="ECO:0000256" key="5">
    <source>
        <dbReference type="ARBA" id="ARBA00023186"/>
    </source>
</evidence>
<evidence type="ECO:0000256" key="6">
    <source>
        <dbReference type="PIRNR" id="PIRNR039090"/>
    </source>
</evidence>
<keyword evidence="3 6" id="KW-0963">Cytoplasm</keyword>
<comment type="caution">
    <text evidence="7">The sequence shown here is derived from an EMBL/GenBank/DDBJ whole genome shotgun (WGS) entry which is preliminary data.</text>
</comment>
<keyword evidence="7" id="KW-0282">Flagellum</keyword>
<evidence type="ECO:0000256" key="2">
    <source>
        <dbReference type="ARBA" id="ARBA00008787"/>
    </source>
</evidence>
<dbReference type="InterPro" id="IPR003713">
    <property type="entry name" value="FliS"/>
</dbReference>
<reference evidence="7 8" key="1">
    <citation type="submission" date="2019-06" db="EMBL/GenBank/DDBJ databases">
        <title>Draft genome of Aliikangiella marina GYP-15.</title>
        <authorList>
            <person name="Wang G."/>
        </authorList>
    </citation>
    <scope>NUCLEOTIDE SEQUENCE [LARGE SCALE GENOMIC DNA]</scope>
    <source>
        <strain evidence="7 8">GYP-15</strain>
    </source>
</reference>
<dbReference type="InterPro" id="IPR036584">
    <property type="entry name" value="FliS_sf"/>
</dbReference>
<dbReference type="OrthoDB" id="9792010at2"/>
<dbReference type="EMBL" id="VIKR01000002">
    <property type="protein sequence ID" value="TQV75315.1"/>
    <property type="molecule type" value="Genomic_DNA"/>
</dbReference>
<dbReference type="PANTHER" id="PTHR34773:SF1">
    <property type="entry name" value="FLAGELLAR SECRETION CHAPERONE FLIS"/>
    <property type="match status" value="1"/>
</dbReference>